<dbReference type="AlphaFoldDB" id="A0A392NGV2"/>
<proteinExistence type="predicted"/>
<keyword evidence="3" id="KW-1185">Reference proteome</keyword>
<dbReference type="PANTHER" id="PTHR46033">
    <property type="entry name" value="PROTEIN MAIN-LIKE 2"/>
    <property type="match status" value="1"/>
</dbReference>
<dbReference type="EMBL" id="LXQA010037355">
    <property type="protein sequence ID" value="MCH98345.1"/>
    <property type="molecule type" value="Genomic_DNA"/>
</dbReference>
<name>A0A392NGV2_9FABA</name>
<dbReference type="Proteomes" id="UP000265520">
    <property type="component" value="Unassembled WGS sequence"/>
</dbReference>
<evidence type="ECO:0000313" key="3">
    <source>
        <dbReference type="Proteomes" id="UP000265520"/>
    </source>
</evidence>
<reference evidence="2 3" key="1">
    <citation type="journal article" date="2018" name="Front. Plant Sci.">
        <title>Red Clover (Trifolium pratense) and Zigzag Clover (T. medium) - A Picture of Genomic Similarities and Differences.</title>
        <authorList>
            <person name="Dluhosova J."/>
            <person name="Istvanek J."/>
            <person name="Nedelnik J."/>
            <person name="Repkova J."/>
        </authorList>
    </citation>
    <scope>NUCLEOTIDE SEQUENCE [LARGE SCALE GENOMIC DNA]</scope>
    <source>
        <strain evidence="3">cv. 10/8</strain>
        <tissue evidence="2">Leaf</tissue>
    </source>
</reference>
<sequence length="178" mass="19570">MKGASSSRHSPISSMRKSLLAARHEPLSEEPFPGGPYDMSVLTSFEDHIATRIWRREERKPLKVVAHGNKLKKFIPTQLPQPILQAVNTAGLASLLRCSFKIIDSSLVSAFAERWHQETNTFHLPIGEMTITLDDVSCLLHLPISGASFSPPKKMGTNTARACVMALLGVSYAKAMSE</sequence>
<dbReference type="Pfam" id="PF10536">
    <property type="entry name" value="PMD"/>
    <property type="match status" value="1"/>
</dbReference>
<evidence type="ECO:0000313" key="2">
    <source>
        <dbReference type="EMBL" id="MCH98345.1"/>
    </source>
</evidence>
<dbReference type="GO" id="GO:0010073">
    <property type="term" value="P:meristem maintenance"/>
    <property type="evidence" value="ECO:0007669"/>
    <property type="project" value="InterPro"/>
</dbReference>
<organism evidence="2 3">
    <name type="scientific">Trifolium medium</name>
    <dbReference type="NCBI Taxonomy" id="97028"/>
    <lineage>
        <taxon>Eukaryota</taxon>
        <taxon>Viridiplantae</taxon>
        <taxon>Streptophyta</taxon>
        <taxon>Embryophyta</taxon>
        <taxon>Tracheophyta</taxon>
        <taxon>Spermatophyta</taxon>
        <taxon>Magnoliopsida</taxon>
        <taxon>eudicotyledons</taxon>
        <taxon>Gunneridae</taxon>
        <taxon>Pentapetalae</taxon>
        <taxon>rosids</taxon>
        <taxon>fabids</taxon>
        <taxon>Fabales</taxon>
        <taxon>Fabaceae</taxon>
        <taxon>Papilionoideae</taxon>
        <taxon>50 kb inversion clade</taxon>
        <taxon>NPAAA clade</taxon>
        <taxon>Hologalegina</taxon>
        <taxon>IRL clade</taxon>
        <taxon>Trifolieae</taxon>
        <taxon>Trifolium</taxon>
    </lineage>
</organism>
<feature type="domain" description="Aminotransferase-like plant mobile" evidence="1">
    <location>
        <begin position="96"/>
        <end position="170"/>
    </location>
</feature>
<dbReference type="InterPro" id="IPR019557">
    <property type="entry name" value="AminoTfrase-like_pln_mobile"/>
</dbReference>
<accession>A0A392NGV2</accession>
<feature type="non-terminal residue" evidence="2">
    <location>
        <position position="178"/>
    </location>
</feature>
<comment type="caution">
    <text evidence="2">The sequence shown here is derived from an EMBL/GenBank/DDBJ whole genome shotgun (WGS) entry which is preliminary data.</text>
</comment>
<gene>
    <name evidence="2" type="ORF">A2U01_0019347</name>
</gene>
<dbReference type="PANTHER" id="PTHR46033:SF8">
    <property type="entry name" value="PROTEIN MAINTENANCE OF MERISTEMS-LIKE"/>
    <property type="match status" value="1"/>
</dbReference>
<evidence type="ECO:0000259" key="1">
    <source>
        <dbReference type="Pfam" id="PF10536"/>
    </source>
</evidence>
<dbReference type="InterPro" id="IPR044824">
    <property type="entry name" value="MAIN-like"/>
</dbReference>
<protein>
    <submittedName>
        <fullName evidence="2">Serine/threonine-protein phosphatase 7 long form-like protein</fullName>
    </submittedName>
</protein>